<comment type="subcellular location">
    <subcellularLocation>
        <location evidence="1">Cell membrane</location>
    </subcellularLocation>
</comment>
<evidence type="ECO:0000313" key="14">
    <source>
        <dbReference type="EMBL" id="KFI27933.1"/>
    </source>
</evidence>
<keyword evidence="2" id="KW-0813">Transport</keyword>
<evidence type="ECO:0000313" key="15">
    <source>
        <dbReference type="Proteomes" id="UP000028826"/>
    </source>
</evidence>
<feature type="binding site" description="axial binding residue" evidence="13">
    <location>
        <position position="339"/>
    </location>
    <ligand>
        <name>heme c</name>
        <dbReference type="ChEBI" id="CHEBI:61717"/>
        <label>3</label>
    </ligand>
    <ligandPart>
        <name>Fe</name>
        <dbReference type="ChEBI" id="CHEBI:18248"/>
    </ligandPart>
</feature>
<keyword evidence="3" id="KW-1003">Cell membrane</keyword>
<dbReference type="GO" id="GO:0020037">
    <property type="term" value="F:heme binding"/>
    <property type="evidence" value="ECO:0007669"/>
    <property type="project" value="InterPro"/>
</dbReference>
<feature type="binding site" description="axial binding residue" evidence="13">
    <location>
        <position position="206"/>
    </location>
    <ligand>
        <name>heme c</name>
        <dbReference type="ChEBI" id="CHEBI:61717"/>
        <label>2</label>
    </ligand>
    <ligandPart>
        <name>Fe</name>
        <dbReference type="ChEBI" id="CHEBI:18248"/>
    </ligandPart>
</feature>
<keyword evidence="11" id="KW-0472">Membrane</keyword>
<dbReference type="Gene3D" id="1.10.760.10">
    <property type="entry name" value="Cytochrome c-like domain"/>
    <property type="match status" value="3"/>
</dbReference>
<evidence type="ECO:0000256" key="5">
    <source>
        <dbReference type="ARBA" id="ARBA00022660"/>
    </source>
</evidence>
<dbReference type="RefSeq" id="WP_035712489.1">
    <property type="nucleotide sequence ID" value="NZ_CAMIFG010000004.1"/>
</dbReference>
<evidence type="ECO:0000256" key="2">
    <source>
        <dbReference type="ARBA" id="ARBA00022448"/>
    </source>
</evidence>
<name>A0A086Y0Y3_9RHOB</name>
<keyword evidence="7" id="KW-0732">Signal</keyword>
<evidence type="ECO:0000256" key="13">
    <source>
        <dbReference type="PIRSR" id="PIRSR000018-51"/>
    </source>
</evidence>
<keyword evidence="4 12" id="KW-0349">Heme</keyword>
<dbReference type="AlphaFoldDB" id="A0A086Y0Y3"/>
<feature type="binding site" description="covalent" evidence="12">
    <location>
        <position position="205"/>
    </location>
    <ligand>
        <name>heme c</name>
        <dbReference type="ChEBI" id="CHEBI:61717"/>
        <label>2</label>
    </ligand>
</feature>
<comment type="caution">
    <text evidence="14">The sequence shown here is derived from an EMBL/GenBank/DDBJ whole genome shotgun (WGS) entry which is preliminary data.</text>
</comment>
<comment type="cofactor">
    <cofactor evidence="12">
        <name>heme c</name>
        <dbReference type="ChEBI" id="CHEBI:61717"/>
    </cofactor>
    <text evidence="12">Binds 3 heme c groups covalently per subunit.</text>
</comment>
<reference evidence="14 15" key="1">
    <citation type="submission" date="2014-03" db="EMBL/GenBank/DDBJ databases">
        <title>Genome of Haematobacter massiliensis CCUG 47968.</title>
        <authorList>
            <person name="Wang D."/>
            <person name="Wang G."/>
        </authorList>
    </citation>
    <scope>NUCLEOTIDE SEQUENCE [LARGE SCALE GENOMIC DNA]</scope>
    <source>
        <strain evidence="14 15">CCUG 47968</strain>
    </source>
</reference>
<evidence type="ECO:0000256" key="8">
    <source>
        <dbReference type="ARBA" id="ARBA00022737"/>
    </source>
</evidence>
<evidence type="ECO:0000256" key="9">
    <source>
        <dbReference type="ARBA" id="ARBA00022982"/>
    </source>
</evidence>
<dbReference type="PRINTS" id="PR00605">
    <property type="entry name" value="CYTCHROMECIC"/>
</dbReference>
<gene>
    <name evidence="14" type="ORF">CN97_20035</name>
</gene>
<protein>
    <submittedName>
        <fullName evidence="14">Cytochrome C</fullName>
    </submittedName>
</protein>
<keyword evidence="15" id="KW-1185">Reference proteome</keyword>
<feature type="binding site" description="covalent" evidence="12">
    <location>
        <position position="202"/>
    </location>
    <ligand>
        <name>heme c</name>
        <dbReference type="ChEBI" id="CHEBI:61717"/>
        <label>2</label>
    </ligand>
</feature>
<keyword evidence="6 13" id="KW-0479">Metal-binding</keyword>
<dbReference type="PANTHER" id="PTHR35008">
    <property type="entry name" value="BLL4482 PROTEIN-RELATED"/>
    <property type="match status" value="1"/>
</dbReference>
<keyword evidence="5" id="KW-0679">Respiratory chain</keyword>
<accession>A0A086Y0Y3</accession>
<dbReference type="InterPro" id="IPR036909">
    <property type="entry name" value="Cyt_c-like_dom_sf"/>
</dbReference>
<dbReference type="GO" id="GO:0009055">
    <property type="term" value="F:electron transfer activity"/>
    <property type="evidence" value="ECO:0007669"/>
    <property type="project" value="InterPro"/>
</dbReference>
<evidence type="ECO:0000256" key="12">
    <source>
        <dbReference type="PIRSR" id="PIRSR000018-50"/>
    </source>
</evidence>
<evidence type="ECO:0000256" key="6">
    <source>
        <dbReference type="ARBA" id="ARBA00022723"/>
    </source>
</evidence>
<dbReference type="EMBL" id="JGYG01000009">
    <property type="protein sequence ID" value="KFI27933.1"/>
    <property type="molecule type" value="Genomic_DNA"/>
</dbReference>
<dbReference type="InterPro" id="IPR051459">
    <property type="entry name" value="Cytochrome_c-type_DH"/>
</dbReference>
<keyword evidence="8" id="KW-0677">Repeat</keyword>
<dbReference type="SUPFAM" id="SSF46626">
    <property type="entry name" value="Cytochrome c"/>
    <property type="match status" value="3"/>
</dbReference>
<evidence type="ECO:0000256" key="7">
    <source>
        <dbReference type="ARBA" id="ARBA00022729"/>
    </source>
</evidence>
<proteinExistence type="predicted"/>
<evidence type="ECO:0000256" key="10">
    <source>
        <dbReference type="ARBA" id="ARBA00023004"/>
    </source>
</evidence>
<feature type="binding site" description="covalent" evidence="12">
    <location>
        <position position="56"/>
    </location>
    <ligand>
        <name>heme c</name>
        <dbReference type="ChEBI" id="CHEBI:61717"/>
        <label>1</label>
    </ligand>
</feature>
<dbReference type="InterPro" id="IPR009056">
    <property type="entry name" value="Cyt_c-like_dom"/>
</dbReference>
<dbReference type="InterPro" id="IPR014353">
    <property type="entry name" value="Membr-bd_ADH_cyt_c"/>
</dbReference>
<evidence type="ECO:0000256" key="1">
    <source>
        <dbReference type="ARBA" id="ARBA00004236"/>
    </source>
</evidence>
<keyword evidence="10 13" id="KW-0408">Iron</keyword>
<feature type="binding site" description="covalent" evidence="12">
    <location>
        <position position="335"/>
    </location>
    <ligand>
        <name>heme c</name>
        <dbReference type="ChEBI" id="CHEBI:61717"/>
        <label>3</label>
    </ligand>
</feature>
<sequence length="439" mass="47574">MLTFLRLLLGLALVGVVVALAMILVPHRPTPPLAVLPADYEVPSGAGEYAMYLGDCAACHTAEGGERFAGGRPIESPLGTIYSTNITPDPETGIGRYTLDQFRAALYDGIRADGAHLYPAMPYENYRKLTEEDVRALYHYFTEEVAPVRHQGTETSLPFPFNQRWGIRAWNWVALEQPGFRPNTEDPQIARGAYLVEGPGHCGACHTPRNLVMAQDGTDASSQAFLRGGEIDGWTAPDLRGPKSPGALWSAEQLKMLFASGRSAHAAVTGEMSLVVEESTQHWTESDLDAMVAYLKSIADPADPRPVRDPAPTVALLTHPTQDMPLGARLYLDNCGACHFVSGKGADEVFPELDGNFLVNAPSPTGLIEVILHGSTAPSTEIRPYRLRMPDFGHRLSDEEVAELATFLRQAWTNDADPVTAATVAPLRKSRTGEASASN</sequence>
<dbReference type="Pfam" id="PF00034">
    <property type="entry name" value="Cytochrom_C"/>
    <property type="match status" value="2"/>
</dbReference>
<dbReference type="eggNOG" id="COG2010">
    <property type="taxonomic scope" value="Bacteria"/>
</dbReference>
<dbReference type="GO" id="GO:0016614">
    <property type="term" value="F:oxidoreductase activity, acting on CH-OH group of donors"/>
    <property type="evidence" value="ECO:0007669"/>
    <property type="project" value="InterPro"/>
</dbReference>
<dbReference type="GO" id="GO:0005506">
    <property type="term" value="F:iron ion binding"/>
    <property type="evidence" value="ECO:0007669"/>
    <property type="project" value="InterPro"/>
</dbReference>
<evidence type="ECO:0000256" key="4">
    <source>
        <dbReference type="ARBA" id="ARBA00022617"/>
    </source>
</evidence>
<feature type="binding site" description="covalent" evidence="12">
    <location>
        <position position="59"/>
    </location>
    <ligand>
        <name>heme c</name>
        <dbReference type="ChEBI" id="CHEBI:61717"/>
        <label>1</label>
    </ligand>
</feature>
<dbReference type="OrthoDB" id="9811281at2"/>
<dbReference type="STRING" id="195105.CN97_20035"/>
<feature type="binding site" description="covalent" evidence="12">
    <location>
        <position position="338"/>
    </location>
    <ligand>
        <name>heme c</name>
        <dbReference type="ChEBI" id="CHEBI:61717"/>
        <label>3</label>
    </ligand>
</feature>
<feature type="binding site" description="axial binding residue" evidence="13">
    <location>
        <position position="60"/>
    </location>
    <ligand>
        <name>heme c</name>
        <dbReference type="ChEBI" id="CHEBI:61717"/>
        <label>1</label>
    </ligand>
    <ligandPart>
        <name>Fe</name>
        <dbReference type="ChEBI" id="CHEBI:18248"/>
    </ligandPart>
</feature>
<dbReference type="PANTHER" id="PTHR35008:SF8">
    <property type="entry name" value="ALCOHOL DEHYDROGENASE CYTOCHROME C SUBUNIT"/>
    <property type="match status" value="1"/>
</dbReference>
<keyword evidence="9" id="KW-0249">Electron transport</keyword>
<dbReference type="InterPro" id="IPR008168">
    <property type="entry name" value="Cyt_C_IC"/>
</dbReference>
<evidence type="ECO:0000256" key="3">
    <source>
        <dbReference type="ARBA" id="ARBA00022475"/>
    </source>
</evidence>
<evidence type="ECO:0000256" key="11">
    <source>
        <dbReference type="ARBA" id="ARBA00023136"/>
    </source>
</evidence>
<dbReference type="PROSITE" id="PS51007">
    <property type="entry name" value="CYTC"/>
    <property type="match status" value="3"/>
</dbReference>
<organism evidence="14 15">
    <name type="scientific">Haematobacter massiliensis</name>
    <dbReference type="NCBI Taxonomy" id="195105"/>
    <lineage>
        <taxon>Bacteria</taxon>
        <taxon>Pseudomonadati</taxon>
        <taxon>Pseudomonadota</taxon>
        <taxon>Alphaproteobacteria</taxon>
        <taxon>Rhodobacterales</taxon>
        <taxon>Paracoccaceae</taxon>
        <taxon>Haematobacter</taxon>
    </lineage>
</organism>
<dbReference type="Proteomes" id="UP000028826">
    <property type="component" value="Unassembled WGS sequence"/>
</dbReference>
<dbReference type="GO" id="GO:0005886">
    <property type="term" value="C:plasma membrane"/>
    <property type="evidence" value="ECO:0007669"/>
    <property type="project" value="UniProtKB-SubCell"/>
</dbReference>
<dbReference type="PIRSF" id="PIRSF000018">
    <property type="entry name" value="Mb_ADH_cyt_c"/>
    <property type="match status" value="1"/>
</dbReference>